<name>A0A4Y2J5D5_ARAVE</name>
<evidence type="ECO:0000256" key="12">
    <source>
        <dbReference type="RuleBase" id="RU000679"/>
    </source>
</evidence>
<dbReference type="GO" id="GO:0005272">
    <property type="term" value="F:sodium channel activity"/>
    <property type="evidence" value="ECO:0007669"/>
    <property type="project" value="UniProtKB-KW"/>
</dbReference>
<evidence type="ECO:0000256" key="4">
    <source>
        <dbReference type="ARBA" id="ARBA00022461"/>
    </source>
</evidence>
<accession>A0A4Y2J5D5</accession>
<evidence type="ECO:0000256" key="9">
    <source>
        <dbReference type="ARBA" id="ARBA00023136"/>
    </source>
</evidence>
<dbReference type="InterPro" id="IPR001873">
    <property type="entry name" value="ENaC"/>
</dbReference>
<evidence type="ECO:0000256" key="2">
    <source>
        <dbReference type="ARBA" id="ARBA00007193"/>
    </source>
</evidence>
<keyword evidence="11 12" id="KW-0407">Ion channel</keyword>
<proteinExistence type="inferred from homology"/>
<keyword evidence="3 12" id="KW-0813">Transport</keyword>
<evidence type="ECO:0000256" key="11">
    <source>
        <dbReference type="ARBA" id="ARBA00023303"/>
    </source>
</evidence>
<evidence type="ECO:0000256" key="3">
    <source>
        <dbReference type="ARBA" id="ARBA00022448"/>
    </source>
</evidence>
<keyword evidence="10 12" id="KW-0739">Sodium transport</keyword>
<protein>
    <submittedName>
        <fullName evidence="13">Uncharacterized protein</fullName>
    </submittedName>
</protein>
<dbReference type="Pfam" id="PF00858">
    <property type="entry name" value="ASC"/>
    <property type="match status" value="1"/>
</dbReference>
<evidence type="ECO:0000256" key="6">
    <source>
        <dbReference type="ARBA" id="ARBA00022989"/>
    </source>
</evidence>
<evidence type="ECO:0000256" key="7">
    <source>
        <dbReference type="ARBA" id="ARBA00023053"/>
    </source>
</evidence>
<evidence type="ECO:0000256" key="8">
    <source>
        <dbReference type="ARBA" id="ARBA00023065"/>
    </source>
</evidence>
<evidence type="ECO:0000313" key="13">
    <source>
        <dbReference type="EMBL" id="GBM84386.1"/>
    </source>
</evidence>
<evidence type="ECO:0000256" key="1">
    <source>
        <dbReference type="ARBA" id="ARBA00004141"/>
    </source>
</evidence>
<keyword evidence="7" id="KW-0915">Sodium</keyword>
<dbReference type="GO" id="GO:0016020">
    <property type="term" value="C:membrane"/>
    <property type="evidence" value="ECO:0007669"/>
    <property type="project" value="UniProtKB-SubCell"/>
</dbReference>
<keyword evidence="4 12" id="KW-0894">Sodium channel</keyword>
<gene>
    <name evidence="13" type="ORF">AVEN_28710_1</name>
</gene>
<keyword evidence="6" id="KW-1133">Transmembrane helix</keyword>
<sequence>MYEANNAKRMFDPTTDRSYLGIKPILLRSFAEIFLFLYPQPEQYLVHHDPVQVHILLHEAHRLGNPFVEGIPMMAGKTYNVFINQRVTERLKAPYQTNCTDYLKLWKKNGGYGPLTGKACSEQCIVENMLETEGCVAQTISYPGNYTICEDEDTYPSDDINKKCSLQCKDACRASRCSATSAATWACGWGYPWWLSSTSPKPWWPWSPTRSGTRERRRPYTATNDICIPKNYFILGLFFS</sequence>
<comment type="similarity">
    <text evidence="2 12">Belongs to the amiloride-sensitive sodium channel (TC 1.A.6) family.</text>
</comment>
<dbReference type="Proteomes" id="UP000499080">
    <property type="component" value="Unassembled WGS sequence"/>
</dbReference>
<dbReference type="EMBL" id="BGPR01003155">
    <property type="protein sequence ID" value="GBM84386.1"/>
    <property type="molecule type" value="Genomic_DNA"/>
</dbReference>
<evidence type="ECO:0000313" key="14">
    <source>
        <dbReference type="Proteomes" id="UP000499080"/>
    </source>
</evidence>
<reference evidence="13 14" key="1">
    <citation type="journal article" date="2019" name="Sci. Rep.">
        <title>Orb-weaving spider Araneus ventricosus genome elucidates the spidroin gene catalogue.</title>
        <authorList>
            <person name="Kono N."/>
            <person name="Nakamura H."/>
            <person name="Ohtoshi R."/>
            <person name="Moran D.A.P."/>
            <person name="Shinohara A."/>
            <person name="Yoshida Y."/>
            <person name="Fujiwara M."/>
            <person name="Mori M."/>
            <person name="Tomita M."/>
            <person name="Arakawa K."/>
        </authorList>
    </citation>
    <scope>NUCLEOTIDE SEQUENCE [LARGE SCALE GENOMIC DNA]</scope>
</reference>
<keyword evidence="9" id="KW-0472">Membrane</keyword>
<organism evidence="13 14">
    <name type="scientific">Araneus ventricosus</name>
    <name type="common">Orbweaver spider</name>
    <name type="synonym">Epeira ventricosa</name>
    <dbReference type="NCBI Taxonomy" id="182803"/>
    <lineage>
        <taxon>Eukaryota</taxon>
        <taxon>Metazoa</taxon>
        <taxon>Ecdysozoa</taxon>
        <taxon>Arthropoda</taxon>
        <taxon>Chelicerata</taxon>
        <taxon>Arachnida</taxon>
        <taxon>Araneae</taxon>
        <taxon>Araneomorphae</taxon>
        <taxon>Entelegynae</taxon>
        <taxon>Araneoidea</taxon>
        <taxon>Araneidae</taxon>
        <taxon>Araneus</taxon>
    </lineage>
</organism>
<comment type="caution">
    <text evidence="13">The sequence shown here is derived from an EMBL/GenBank/DDBJ whole genome shotgun (WGS) entry which is preliminary data.</text>
</comment>
<keyword evidence="14" id="KW-1185">Reference proteome</keyword>
<evidence type="ECO:0000256" key="10">
    <source>
        <dbReference type="ARBA" id="ARBA00023201"/>
    </source>
</evidence>
<dbReference type="OrthoDB" id="6434558at2759"/>
<keyword evidence="8 12" id="KW-0406">Ion transport</keyword>
<dbReference type="AlphaFoldDB" id="A0A4Y2J5D5"/>
<comment type="subcellular location">
    <subcellularLocation>
        <location evidence="1">Membrane</location>
        <topology evidence="1">Multi-pass membrane protein</topology>
    </subcellularLocation>
</comment>
<evidence type="ECO:0000256" key="5">
    <source>
        <dbReference type="ARBA" id="ARBA00022692"/>
    </source>
</evidence>
<keyword evidence="5 12" id="KW-0812">Transmembrane</keyword>